<dbReference type="PANTHER" id="PTHR47706:SF9">
    <property type="entry name" value="NMRA-LIKE DOMAIN-CONTAINING PROTEIN-RELATED"/>
    <property type="match status" value="1"/>
</dbReference>
<dbReference type="Gene3D" id="3.40.50.720">
    <property type="entry name" value="NAD(P)-binding Rossmann-like Domain"/>
    <property type="match status" value="1"/>
</dbReference>
<dbReference type="InterPro" id="IPR051609">
    <property type="entry name" value="NmrA/Isoflavone_reductase-like"/>
</dbReference>
<dbReference type="InterPro" id="IPR036291">
    <property type="entry name" value="NAD(P)-bd_dom_sf"/>
</dbReference>
<protein>
    <recommendedName>
        <fullName evidence="3">NmrA-like domain-containing protein</fullName>
    </recommendedName>
</protein>
<reference evidence="4" key="1">
    <citation type="submission" date="2023-08" db="EMBL/GenBank/DDBJ databases">
        <title>Black Yeasts Isolated from many extreme environments.</title>
        <authorList>
            <person name="Coleine C."/>
            <person name="Stajich J.E."/>
            <person name="Selbmann L."/>
        </authorList>
    </citation>
    <scope>NUCLEOTIDE SEQUENCE</scope>
    <source>
        <strain evidence="4">CCFEE 5810</strain>
    </source>
</reference>
<name>A0AAN8A1J7_9PEZI</name>
<keyword evidence="2" id="KW-0560">Oxidoreductase</keyword>
<evidence type="ECO:0000256" key="1">
    <source>
        <dbReference type="ARBA" id="ARBA00022857"/>
    </source>
</evidence>
<accession>A0AAN8A1J7</accession>
<dbReference type="Pfam" id="PF05368">
    <property type="entry name" value="NmrA"/>
    <property type="match status" value="1"/>
</dbReference>
<comment type="caution">
    <text evidence="4">The sequence shown here is derived from an EMBL/GenBank/DDBJ whole genome shotgun (WGS) entry which is preliminary data.</text>
</comment>
<keyword evidence="1" id="KW-0521">NADP</keyword>
<evidence type="ECO:0000259" key="3">
    <source>
        <dbReference type="Pfam" id="PF05368"/>
    </source>
</evidence>
<dbReference type="EMBL" id="JAVRQU010000009">
    <property type="protein sequence ID" value="KAK5698650.1"/>
    <property type="molecule type" value="Genomic_DNA"/>
</dbReference>
<dbReference type="PANTHER" id="PTHR47706">
    <property type="entry name" value="NMRA-LIKE FAMILY PROTEIN"/>
    <property type="match status" value="1"/>
</dbReference>
<evidence type="ECO:0000256" key="2">
    <source>
        <dbReference type="ARBA" id="ARBA00023002"/>
    </source>
</evidence>
<dbReference type="InterPro" id="IPR008030">
    <property type="entry name" value="NmrA-like"/>
</dbReference>
<gene>
    <name evidence="4" type="ORF">LTR97_006297</name>
</gene>
<feature type="domain" description="NmrA-like" evidence="3">
    <location>
        <begin position="5"/>
        <end position="222"/>
    </location>
</feature>
<organism evidence="4 5">
    <name type="scientific">Elasticomyces elasticus</name>
    <dbReference type="NCBI Taxonomy" id="574655"/>
    <lineage>
        <taxon>Eukaryota</taxon>
        <taxon>Fungi</taxon>
        <taxon>Dikarya</taxon>
        <taxon>Ascomycota</taxon>
        <taxon>Pezizomycotina</taxon>
        <taxon>Dothideomycetes</taxon>
        <taxon>Dothideomycetidae</taxon>
        <taxon>Mycosphaerellales</taxon>
        <taxon>Teratosphaeriaceae</taxon>
        <taxon>Elasticomyces</taxon>
    </lineage>
</organism>
<dbReference type="AlphaFoldDB" id="A0AAN8A1J7"/>
<dbReference type="GO" id="GO:0016491">
    <property type="term" value="F:oxidoreductase activity"/>
    <property type="evidence" value="ECO:0007669"/>
    <property type="project" value="UniProtKB-KW"/>
</dbReference>
<evidence type="ECO:0000313" key="5">
    <source>
        <dbReference type="Proteomes" id="UP001310594"/>
    </source>
</evidence>
<dbReference type="SUPFAM" id="SSF51735">
    <property type="entry name" value="NAD(P)-binding Rossmann-fold domains"/>
    <property type="match status" value="1"/>
</dbReference>
<evidence type="ECO:0000313" key="4">
    <source>
        <dbReference type="EMBL" id="KAK5698650.1"/>
    </source>
</evidence>
<proteinExistence type="predicted"/>
<sequence>MNFNRIAIYGHRGWASSAIVAALAASGAPVRVLHRPDSDVSALPDNVDKVAVEVSNQEQLVAALKEVDILISLVGHDGIESQHELLKAIPQTSVRLFSPSDLAARYDEEGLSLPVNASKARVEAAARDAGIPVTIVLPGNFAEFALATPALGVMSRDNEITFSGNSATEPLNICTRNYVAAAYVSIFTKTPIAELENRTIGLCELRATGNDIASVLAQAHGRDPAATSDSLSKVSAGVTRCLAEGSPFALMWYCRKVWATGQQSKMVGSDLWEVPDYTKATLQTLLAEGKLEPYREMPPQIIGAMIQELAR</sequence>
<dbReference type="Proteomes" id="UP001310594">
    <property type="component" value="Unassembled WGS sequence"/>
</dbReference>